<gene>
    <name evidence="1" type="ORF">E2C01_059524</name>
</gene>
<organism evidence="1 2">
    <name type="scientific">Portunus trituberculatus</name>
    <name type="common">Swimming crab</name>
    <name type="synonym">Neptunus trituberculatus</name>
    <dbReference type="NCBI Taxonomy" id="210409"/>
    <lineage>
        <taxon>Eukaryota</taxon>
        <taxon>Metazoa</taxon>
        <taxon>Ecdysozoa</taxon>
        <taxon>Arthropoda</taxon>
        <taxon>Crustacea</taxon>
        <taxon>Multicrustacea</taxon>
        <taxon>Malacostraca</taxon>
        <taxon>Eumalacostraca</taxon>
        <taxon>Eucarida</taxon>
        <taxon>Decapoda</taxon>
        <taxon>Pleocyemata</taxon>
        <taxon>Brachyura</taxon>
        <taxon>Eubrachyura</taxon>
        <taxon>Portunoidea</taxon>
        <taxon>Portunidae</taxon>
        <taxon>Portuninae</taxon>
        <taxon>Portunus</taxon>
    </lineage>
</organism>
<accession>A0A5B7GZE6</accession>
<keyword evidence="2" id="KW-1185">Reference proteome</keyword>
<name>A0A5B7GZE6_PORTR</name>
<dbReference type="AlphaFoldDB" id="A0A5B7GZE6"/>
<dbReference type="EMBL" id="VSRR010023312">
    <property type="protein sequence ID" value="MPC65390.1"/>
    <property type="molecule type" value="Genomic_DNA"/>
</dbReference>
<proteinExistence type="predicted"/>
<comment type="caution">
    <text evidence="1">The sequence shown here is derived from an EMBL/GenBank/DDBJ whole genome shotgun (WGS) entry which is preliminary data.</text>
</comment>
<dbReference type="Proteomes" id="UP000324222">
    <property type="component" value="Unassembled WGS sequence"/>
</dbReference>
<evidence type="ECO:0000313" key="2">
    <source>
        <dbReference type="Proteomes" id="UP000324222"/>
    </source>
</evidence>
<reference evidence="1 2" key="1">
    <citation type="submission" date="2019-05" db="EMBL/GenBank/DDBJ databases">
        <title>Another draft genome of Portunus trituberculatus and its Hox gene families provides insights of decapod evolution.</title>
        <authorList>
            <person name="Jeong J.-H."/>
            <person name="Song I."/>
            <person name="Kim S."/>
            <person name="Choi T."/>
            <person name="Kim D."/>
            <person name="Ryu S."/>
            <person name="Kim W."/>
        </authorList>
    </citation>
    <scope>NUCLEOTIDE SEQUENCE [LARGE SCALE GENOMIC DNA]</scope>
    <source>
        <tissue evidence="1">Muscle</tissue>
    </source>
</reference>
<protein>
    <submittedName>
        <fullName evidence="1">Uncharacterized protein</fullName>
    </submittedName>
</protein>
<evidence type="ECO:0000313" key="1">
    <source>
        <dbReference type="EMBL" id="MPC65390.1"/>
    </source>
</evidence>
<sequence length="61" mass="7006">MTHLFTLLHHHRNRFPRPCSCSLGRLPARPLHTRLPLRLSSRSLVLLGPDLSALVKLRLFS</sequence>